<dbReference type="Proteomes" id="UP000198598">
    <property type="component" value="Unassembled WGS sequence"/>
</dbReference>
<evidence type="ECO:0000313" key="2">
    <source>
        <dbReference type="Proteomes" id="UP000198598"/>
    </source>
</evidence>
<keyword evidence="2" id="KW-1185">Reference proteome</keyword>
<evidence type="ECO:0000313" key="1">
    <source>
        <dbReference type="EMBL" id="SFF09083.1"/>
    </source>
</evidence>
<dbReference type="AlphaFoldDB" id="A0A1I2FVW5"/>
<accession>A0A1I2FVW5</accession>
<proteinExistence type="predicted"/>
<sequence>MGMANQAPGAEVEKCQVTGLKASYDFDSKSTRYDGLEYQIKELNPHVIIRIPYTYVGDDRLKNGVDIEVTKQRIHDCKEPYYNIDFNDILFHGGKPKGWDTISI</sequence>
<gene>
    <name evidence="1" type="ORF">SAMN05216167_1288</name>
</gene>
<dbReference type="EMBL" id="FOLQ01000028">
    <property type="protein sequence ID" value="SFF09083.1"/>
    <property type="molecule type" value="Genomic_DNA"/>
</dbReference>
<reference evidence="1" key="1">
    <citation type="submission" date="2016-10" db="EMBL/GenBank/DDBJ databases">
        <authorList>
            <person name="de Groot N.N."/>
        </authorList>
    </citation>
    <scope>NUCLEOTIDE SEQUENCE [LARGE SCALE GENOMIC DNA]</scope>
    <source>
        <strain evidence="1">DSM 26130</strain>
    </source>
</reference>
<name>A0A1I2FVW5_9BACT</name>
<dbReference type="RefSeq" id="WP_093833969.1">
    <property type="nucleotide sequence ID" value="NZ_FOLQ01000028.1"/>
</dbReference>
<organism evidence="1 2">
    <name type="scientific">Spirosoma endophyticum</name>
    <dbReference type="NCBI Taxonomy" id="662367"/>
    <lineage>
        <taxon>Bacteria</taxon>
        <taxon>Pseudomonadati</taxon>
        <taxon>Bacteroidota</taxon>
        <taxon>Cytophagia</taxon>
        <taxon>Cytophagales</taxon>
        <taxon>Cytophagaceae</taxon>
        <taxon>Spirosoma</taxon>
    </lineage>
</organism>
<protein>
    <submittedName>
        <fullName evidence="1">Uncharacterized protein</fullName>
    </submittedName>
</protein>